<dbReference type="AlphaFoldDB" id="X1DQN3"/>
<dbReference type="EMBL" id="BART01030785">
    <property type="protein sequence ID" value="GAH07299.1"/>
    <property type="molecule type" value="Genomic_DNA"/>
</dbReference>
<dbReference type="PANTHER" id="PTHR43551:SF1">
    <property type="entry name" value="HETERODISULFIDE REDUCTASE"/>
    <property type="match status" value="1"/>
</dbReference>
<evidence type="ECO:0000313" key="8">
    <source>
        <dbReference type="EMBL" id="GAH07299.1"/>
    </source>
</evidence>
<dbReference type="InterPro" id="IPR009051">
    <property type="entry name" value="Helical_ferredxn"/>
</dbReference>
<dbReference type="PROSITE" id="PS51379">
    <property type="entry name" value="4FE4S_FER_2"/>
    <property type="match status" value="2"/>
</dbReference>
<accession>X1DQN3</accession>
<dbReference type="Gene3D" id="1.10.1060.10">
    <property type="entry name" value="Alpha-helical ferredoxin"/>
    <property type="match status" value="1"/>
</dbReference>
<evidence type="ECO:0000256" key="6">
    <source>
        <dbReference type="ARBA" id="ARBA00023014"/>
    </source>
</evidence>
<dbReference type="Pfam" id="PF13183">
    <property type="entry name" value="Fer4_8"/>
    <property type="match status" value="1"/>
</dbReference>
<evidence type="ECO:0000256" key="2">
    <source>
        <dbReference type="ARBA" id="ARBA00022485"/>
    </source>
</evidence>
<keyword evidence="6" id="KW-0411">Iron-sulfur</keyword>
<proteinExistence type="predicted"/>
<organism evidence="8">
    <name type="scientific">marine sediment metagenome</name>
    <dbReference type="NCBI Taxonomy" id="412755"/>
    <lineage>
        <taxon>unclassified sequences</taxon>
        <taxon>metagenomes</taxon>
        <taxon>ecological metagenomes</taxon>
    </lineage>
</organism>
<keyword evidence="5" id="KW-0408">Iron</keyword>
<evidence type="ECO:0000256" key="1">
    <source>
        <dbReference type="ARBA" id="ARBA00022448"/>
    </source>
</evidence>
<dbReference type="SUPFAM" id="SSF46548">
    <property type="entry name" value="alpha-helical ferredoxin"/>
    <property type="match status" value="1"/>
</dbReference>
<dbReference type="GO" id="GO:0046872">
    <property type="term" value="F:metal ion binding"/>
    <property type="evidence" value="ECO:0007669"/>
    <property type="project" value="UniProtKB-KW"/>
</dbReference>
<feature type="domain" description="4Fe-4S ferredoxin-type" evidence="7">
    <location>
        <begin position="90"/>
        <end position="118"/>
    </location>
</feature>
<protein>
    <recommendedName>
        <fullName evidence="7">4Fe-4S ferredoxin-type domain-containing protein</fullName>
    </recommendedName>
</protein>
<keyword evidence="2" id="KW-0004">4Fe-4S</keyword>
<evidence type="ECO:0000259" key="7">
    <source>
        <dbReference type="PROSITE" id="PS51379"/>
    </source>
</evidence>
<keyword evidence="4" id="KW-0249">Electron transport</keyword>
<name>X1DQN3_9ZZZZ</name>
<evidence type="ECO:0000256" key="3">
    <source>
        <dbReference type="ARBA" id="ARBA00022723"/>
    </source>
</evidence>
<evidence type="ECO:0000256" key="5">
    <source>
        <dbReference type="ARBA" id="ARBA00023004"/>
    </source>
</evidence>
<keyword evidence="3" id="KW-0479">Metal-binding</keyword>
<feature type="non-terminal residue" evidence="8">
    <location>
        <position position="260"/>
    </location>
</feature>
<sequence>MTNQATNQISDAQAAGNKFLALTSGNLAAYVEACVHCGQCATACHFYEVTGDPKYTPAYKLFPMAKAHKKTKWPWKWFGGPTVTEADLQEWEELLFDSCTMCGRCTQVCPMGIDIASIVAASRQAFAAAGRGPADLFEAAENVLTKGSPLGVTPAVFDGRVEWLEDDYEVDLPLDKDKAEVLLTISSIEMMKYPKSIVAMARLMNQARVDWTFSTKGYESTNFGFLAGKPHIAKHAIEKLVTAAEEIGAKTLVIPECGHA</sequence>
<comment type="caution">
    <text evidence="8">The sequence shown here is derived from an EMBL/GenBank/DDBJ whole genome shotgun (WGS) entry which is preliminary data.</text>
</comment>
<feature type="domain" description="4Fe-4S ferredoxin-type" evidence="7">
    <location>
        <begin position="25"/>
        <end position="54"/>
    </location>
</feature>
<dbReference type="PANTHER" id="PTHR43551">
    <property type="entry name" value="FUMARATE REDUCTASE IRON-SULFUR SUBUNIT"/>
    <property type="match status" value="1"/>
</dbReference>
<gene>
    <name evidence="8" type="ORF">S01H4_53635</name>
</gene>
<keyword evidence="1" id="KW-0813">Transport</keyword>
<evidence type="ECO:0000256" key="4">
    <source>
        <dbReference type="ARBA" id="ARBA00022982"/>
    </source>
</evidence>
<reference evidence="8" key="1">
    <citation type="journal article" date="2014" name="Front. Microbiol.">
        <title>High frequency of phylogenetically diverse reductive dehalogenase-homologous genes in deep subseafloor sedimentary metagenomes.</title>
        <authorList>
            <person name="Kawai M."/>
            <person name="Futagami T."/>
            <person name="Toyoda A."/>
            <person name="Takaki Y."/>
            <person name="Nishi S."/>
            <person name="Hori S."/>
            <person name="Arai W."/>
            <person name="Tsubouchi T."/>
            <person name="Morono Y."/>
            <person name="Uchiyama I."/>
            <person name="Ito T."/>
            <person name="Fujiyama A."/>
            <person name="Inagaki F."/>
            <person name="Takami H."/>
        </authorList>
    </citation>
    <scope>NUCLEOTIDE SEQUENCE</scope>
    <source>
        <strain evidence="8">Expedition CK06-06</strain>
    </source>
</reference>
<dbReference type="InterPro" id="IPR017900">
    <property type="entry name" value="4Fe4S_Fe_S_CS"/>
</dbReference>
<dbReference type="GO" id="GO:0051539">
    <property type="term" value="F:4 iron, 4 sulfur cluster binding"/>
    <property type="evidence" value="ECO:0007669"/>
    <property type="project" value="UniProtKB-KW"/>
</dbReference>
<dbReference type="InterPro" id="IPR017896">
    <property type="entry name" value="4Fe4S_Fe-S-bd"/>
</dbReference>
<dbReference type="PROSITE" id="PS00198">
    <property type="entry name" value="4FE4S_FER_1"/>
    <property type="match status" value="1"/>
</dbReference>